<evidence type="ECO:0000256" key="4">
    <source>
        <dbReference type="ARBA" id="ARBA00014872"/>
    </source>
</evidence>
<keyword evidence="7" id="KW-0943">RNA-mediated gene silencing</keyword>
<evidence type="ECO:0000313" key="11">
    <source>
        <dbReference type="RefSeq" id="XP_032812585.1"/>
    </source>
</evidence>
<gene>
    <name evidence="11" type="primary">CNOT11</name>
</gene>
<dbReference type="GO" id="GO:0030014">
    <property type="term" value="C:CCR4-NOT complex"/>
    <property type="evidence" value="ECO:0007669"/>
    <property type="project" value="InterPro"/>
</dbReference>
<evidence type="ECO:0000256" key="5">
    <source>
        <dbReference type="ARBA" id="ARBA00022490"/>
    </source>
</evidence>
<evidence type="ECO:0000256" key="3">
    <source>
        <dbReference type="ARBA" id="ARBA00008030"/>
    </source>
</evidence>
<evidence type="ECO:0000256" key="1">
    <source>
        <dbReference type="ARBA" id="ARBA00004123"/>
    </source>
</evidence>
<keyword evidence="8" id="KW-0804">Transcription</keyword>
<dbReference type="InterPro" id="IPR019312">
    <property type="entry name" value="CNOT11"/>
</dbReference>
<evidence type="ECO:0000313" key="10">
    <source>
        <dbReference type="Proteomes" id="UP001318040"/>
    </source>
</evidence>
<comment type="subcellular location">
    <subcellularLocation>
        <location evidence="2">Cytoplasm</location>
    </subcellularLocation>
    <subcellularLocation>
        <location evidence="1">Nucleus</location>
    </subcellularLocation>
</comment>
<dbReference type="KEGG" id="pmrn:116943658"/>
<proteinExistence type="inferred from homology"/>
<dbReference type="Proteomes" id="UP001318040">
    <property type="component" value="Chromosome 18"/>
</dbReference>
<reference evidence="11" key="1">
    <citation type="submission" date="2025-08" db="UniProtKB">
        <authorList>
            <consortium name="RefSeq"/>
        </authorList>
    </citation>
    <scope>IDENTIFICATION</scope>
    <source>
        <tissue evidence="11">Sperm</tissue>
    </source>
</reference>
<name>A0AAJ7WWI5_PETMA</name>
<organism evidence="10 11">
    <name type="scientific">Petromyzon marinus</name>
    <name type="common">Sea lamprey</name>
    <dbReference type="NCBI Taxonomy" id="7757"/>
    <lineage>
        <taxon>Eukaryota</taxon>
        <taxon>Metazoa</taxon>
        <taxon>Chordata</taxon>
        <taxon>Craniata</taxon>
        <taxon>Vertebrata</taxon>
        <taxon>Cyclostomata</taxon>
        <taxon>Hyperoartia</taxon>
        <taxon>Petromyzontiformes</taxon>
        <taxon>Petromyzontidae</taxon>
        <taxon>Petromyzon</taxon>
    </lineage>
</organism>
<sequence>MTLSAKELSALIELVSEEASAKMSLESLSAALAHSVPRAQVFRAGAALLALLQQPDLLPGAPQRLAALYLLWEMYRTEPPAASPFAAVFAHLLDPASPSPTASAVAPAGGLEFGGYYQNFNSFNHGFLPPITGAEKFFLSHLMLAPPRELFKKTPRQICATDMSTVPLQPVDISGLQLALAERQSELPTQSKAGIPAILADADPDSGSGPDSTVAAQVAEALLTGTHPPIDSHLRPEFIRPVPPLHVCEDEPAWINPTEPEHSVRWDRSMCVQSSAGLEIKRLMGKAFKSPLTVHQQKQVLNELEKDPKLVYHIGLTPSKLPDLVENNPLVAIEMLLKLMQSSQITEYFSVLVNMEMSLHSMEVVNRLTTAVDLPPEFIHLYISNCISTCENIKDKYMQNRLVRLVCVFLQSLIRNKIINVQDLFIEVQAFCIEFSRIREAAGLFRLLKTLECNEGPSDGKTGK</sequence>
<keyword evidence="10" id="KW-1185">Reference proteome</keyword>
<dbReference type="PANTHER" id="PTHR15975:SF0">
    <property type="entry name" value="CCR4-NOT TRANSCRIPTION COMPLEX SUBUNIT 11"/>
    <property type="match status" value="1"/>
</dbReference>
<comment type="similarity">
    <text evidence="3">Belongs to the CNOT11 family.</text>
</comment>
<dbReference type="CTD" id="55571"/>
<keyword evidence="6" id="KW-0805">Transcription regulation</keyword>
<dbReference type="RefSeq" id="XP_032812585.1">
    <property type="nucleotide sequence ID" value="XM_032956694.1"/>
</dbReference>
<dbReference type="Pfam" id="PF10155">
    <property type="entry name" value="CNOT11"/>
    <property type="match status" value="1"/>
</dbReference>
<evidence type="ECO:0000256" key="7">
    <source>
        <dbReference type="ARBA" id="ARBA00023158"/>
    </source>
</evidence>
<keyword evidence="5" id="KW-0963">Cytoplasm</keyword>
<evidence type="ECO:0000256" key="2">
    <source>
        <dbReference type="ARBA" id="ARBA00004496"/>
    </source>
</evidence>
<evidence type="ECO:0000256" key="6">
    <source>
        <dbReference type="ARBA" id="ARBA00023015"/>
    </source>
</evidence>
<protein>
    <recommendedName>
        <fullName evidence="4">CCR4-NOT transcription complex subunit 11</fullName>
    </recommendedName>
</protein>
<evidence type="ECO:0000256" key="8">
    <source>
        <dbReference type="ARBA" id="ARBA00023163"/>
    </source>
</evidence>
<evidence type="ECO:0000256" key="9">
    <source>
        <dbReference type="ARBA" id="ARBA00023242"/>
    </source>
</evidence>
<keyword evidence="9" id="KW-0539">Nucleus</keyword>
<dbReference type="GO" id="GO:0005634">
    <property type="term" value="C:nucleus"/>
    <property type="evidence" value="ECO:0007669"/>
    <property type="project" value="UniProtKB-SubCell"/>
</dbReference>
<dbReference type="GO" id="GO:0005737">
    <property type="term" value="C:cytoplasm"/>
    <property type="evidence" value="ECO:0007669"/>
    <property type="project" value="UniProtKB-SubCell"/>
</dbReference>
<dbReference type="AlphaFoldDB" id="A0AAJ7WWI5"/>
<dbReference type="GO" id="GO:0031047">
    <property type="term" value="P:regulatory ncRNA-mediated gene silencing"/>
    <property type="evidence" value="ECO:0007669"/>
    <property type="project" value="UniProtKB-KW"/>
</dbReference>
<accession>A0AAJ7WWI5</accession>
<dbReference type="PANTHER" id="PTHR15975">
    <property type="entry name" value="CCR4-NOT TRANSCRIPTION COMPLEX SUBUNIT 11"/>
    <property type="match status" value="1"/>
</dbReference>